<keyword evidence="2" id="KW-0812">Transmembrane</keyword>
<reference evidence="4 5" key="1">
    <citation type="submission" date="2016-02" db="EMBL/GenBank/DDBJ databases">
        <title>Draft genome sequence of Acidibacillus ferrooxidans SLC66.</title>
        <authorList>
            <person name="Oliveira G."/>
            <person name="Nancucheo I."/>
            <person name="Dall'Agnol H."/>
            <person name="Johnson B."/>
            <person name="Oliveira R."/>
            <person name="Nunes G.L."/>
            <person name="Tzotzos G."/>
            <person name="Orellana S.C."/>
            <person name="Salim A.C."/>
            <person name="Araujo F.M."/>
        </authorList>
    </citation>
    <scope>NUCLEOTIDE SEQUENCE [LARGE SCALE GENOMIC DNA]</scope>
    <source>
        <strain evidence="4 5">SLC66</strain>
    </source>
</reference>
<evidence type="ECO:0000256" key="1">
    <source>
        <dbReference type="ARBA" id="ARBA00005801"/>
    </source>
</evidence>
<dbReference type="GO" id="GO:0006465">
    <property type="term" value="P:signal peptide processing"/>
    <property type="evidence" value="ECO:0007669"/>
    <property type="project" value="TreeGrafter"/>
</dbReference>
<comment type="caution">
    <text evidence="4">The sequence shown here is derived from an EMBL/GenBank/DDBJ whole genome shotgun (WGS) entry which is preliminary data.</text>
</comment>
<evidence type="ECO:0000259" key="3">
    <source>
        <dbReference type="Pfam" id="PF01478"/>
    </source>
</evidence>
<feature type="transmembrane region" description="Helical" evidence="2">
    <location>
        <begin position="80"/>
        <end position="109"/>
    </location>
</feature>
<dbReference type="InterPro" id="IPR050882">
    <property type="entry name" value="Prepilin_peptidase/N-MTase"/>
</dbReference>
<name>A0A853KA80_9BACL</name>
<dbReference type="GO" id="GO:0004190">
    <property type="term" value="F:aspartic-type endopeptidase activity"/>
    <property type="evidence" value="ECO:0007669"/>
    <property type="project" value="InterPro"/>
</dbReference>
<protein>
    <recommendedName>
        <fullName evidence="3">Prepilin type IV endopeptidase peptidase domain-containing protein</fullName>
    </recommendedName>
</protein>
<proteinExistence type="inferred from homology"/>
<dbReference type="PANTHER" id="PTHR30487">
    <property type="entry name" value="TYPE 4 PREPILIN-LIKE PROTEINS LEADER PEPTIDE-PROCESSING ENZYME"/>
    <property type="match status" value="1"/>
</dbReference>
<feature type="transmembrane region" description="Helical" evidence="2">
    <location>
        <begin position="25"/>
        <end position="44"/>
    </location>
</feature>
<sequence length="161" mass="16981">MNAEVLLTLTACTIASVTDLRARRIPNWLTGGFAFFAIFIGMFLDRSFLSMVEGGFLGFCALFLPYVLRGMGAGDVKLLSAVGLAVGISGMAYVLVGMAVTGAFLALVIHANIPRVSAGLGNPIATDPLLRESFAPSKPSIPYAFAITGGVLLWCVTDFTR</sequence>
<dbReference type="Pfam" id="PF01478">
    <property type="entry name" value="Peptidase_A24"/>
    <property type="match status" value="1"/>
</dbReference>
<feature type="domain" description="Prepilin type IV endopeptidase peptidase" evidence="3">
    <location>
        <begin position="7"/>
        <end position="107"/>
    </location>
</feature>
<evidence type="ECO:0000256" key="2">
    <source>
        <dbReference type="SAM" id="Phobius"/>
    </source>
</evidence>
<dbReference type="PANTHER" id="PTHR30487:SF0">
    <property type="entry name" value="PREPILIN LEADER PEPTIDASE_N-METHYLTRANSFERASE-RELATED"/>
    <property type="match status" value="1"/>
</dbReference>
<dbReference type="Proteomes" id="UP000077421">
    <property type="component" value="Unassembled WGS sequence"/>
</dbReference>
<dbReference type="InterPro" id="IPR000045">
    <property type="entry name" value="Prepilin_IV_endopep_pep"/>
</dbReference>
<organism evidence="4 5">
    <name type="scientific">Ferroacidibacillus organovorans</name>
    <dbReference type="NCBI Taxonomy" id="1765683"/>
    <lineage>
        <taxon>Bacteria</taxon>
        <taxon>Bacillati</taxon>
        <taxon>Bacillota</taxon>
        <taxon>Bacilli</taxon>
        <taxon>Bacillales</taxon>
        <taxon>Alicyclobacillaceae</taxon>
        <taxon>Ferroacidibacillus</taxon>
    </lineage>
</organism>
<keyword evidence="2" id="KW-1133">Transmembrane helix</keyword>
<dbReference type="RefSeq" id="WP_067564250.1">
    <property type="nucleotide sequence ID" value="NZ_LSUQ01000019.1"/>
</dbReference>
<feature type="transmembrane region" description="Helical" evidence="2">
    <location>
        <begin position="50"/>
        <end position="68"/>
    </location>
</feature>
<dbReference type="Gene3D" id="1.20.120.1220">
    <property type="match status" value="1"/>
</dbReference>
<dbReference type="AlphaFoldDB" id="A0A853KA80"/>
<evidence type="ECO:0000313" key="5">
    <source>
        <dbReference type="Proteomes" id="UP000077421"/>
    </source>
</evidence>
<comment type="similarity">
    <text evidence="1">Belongs to the peptidase A24 family.</text>
</comment>
<dbReference type="GO" id="GO:0005886">
    <property type="term" value="C:plasma membrane"/>
    <property type="evidence" value="ECO:0007669"/>
    <property type="project" value="TreeGrafter"/>
</dbReference>
<keyword evidence="2" id="KW-0472">Membrane</keyword>
<gene>
    <name evidence="4" type="ORF">AYW79_08010</name>
</gene>
<accession>A0A853KA80</accession>
<evidence type="ECO:0000313" key="4">
    <source>
        <dbReference type="EMBL" id="OAG93962.1"/>
    </source>
</evidence>
<feature type="transmembrane region" description="Helical" evidence="2">
    <location>
        <begin position="141"/>
        <end position="160"/>
    </location>
</feature>
<dbReference type="EMBL" id="LSUQ01000019">
    <property type="protein sequence ID" value="OAG93962.1"/>
    <property type="molecule type" value="Genomic_DNA"/>
</dbReference>
<dbReference type="OrthoDB" id="5508079at2"/>